<dbReference type="Proteomes" id="UP000664698">
    <property type="component" value="Unassembled WGS sequence"/>
</dbReference>
<dbReference type="RefSeq" id="WP_206569935.1">
    <property type="nucleotide sequence ID" value="NZ_JAFKCW010000003.1"/>
</dbReference>
<sequence length="310" mass="36300">MKKNILVTGSHRSGTTWVGKIMAKAKGAHYVHEPFNLSPELERKHSPLSYWFEYLDDETSREHQNKVKDYVNSFSTVLHVNTIKRLVQIRRLGKLRKYFKDIVNRPLADRTIIKDPIAIMSAEWIYKNHDVDVVVLIRHPAAFVASIKVKNWHFDFAQYEKQHALMKKHLSNYKAIINEFANNKKDIIDQGILLWNTIHEVILNYQNKYEKEWHFVKHEDLSADPILEFGKLFSGLGLDFDSKVQAYVNVTSNSEQNSDIVKKSTAIANVNRNSSENIKAWKKRLSEDEIERIKTGTKGLWEKFYVEDDW</sequence>
<evidence type="ECO:0000313" key="2">
    <source>
        <dbReference type="Proteomes" id="UP000664698"/>
    </source>
</evidence>
<dbReference type="Pfam" id="PF13469">
    <property type="entry name" value="Sulfotransfer_3"/>
    <property type="match status" value="1"/>
</dbReference>
<proteinExistence type="predicted"/>
<protein>
    <submittedName>
        <fullName evidence="1">Sulfotransferase domain-containing protein</fullName>
    </submittedName>
</protein>
<reference evidence="1 2" key="1">
    <citation type="submission" date="2021-03" db="EMBL/GenBank/DDBJ databases">
        <title>novel species isolated from a fishpond in China.</title>
        <authorList>
            <person name="Lu H."/>
            <person name="Cai Z."/>
        </authorList>
    </citation>
    <scope>NUCLEOTIDE SEQUENCE [LARGE SCALE GENOMIC DNA]</scope>
    <source>
        <strain evidence="1 2">JCM 31546</strain>
    </source>
</reference>
<keyword evidence="2" id="KW-1185">Reference proteome</keyword>
<dbReference type="SUPFAM" id="SSF52540">
    <property type="entry name" value="P-loop containing nucleoside triphosphate hydrolases"/>
    <property type="match status" value="1"/>
</dbReference>
<evidence type="ECO:0000313" key="1">
    <source>
        <dbReference type="EMBL" id="MBN7801925.1"/>
    </source>
</evidence>
<name>A0ABS3BRK3_9BACT</name>
<gene>
    <name evidence="1" type="ORF">J0A67_13715</name>
</gene>
<dbReference type="PANTHER" id="PTHR10704:SF44">
    <property type="entry name" value="LD35051P-RELATED"/>
    <property type="match status" value="1"/>
</dbReference>
<accession>A0ABS3BRK3</accession>
<dbReference type="InterPro" id="IPR027417">
    <property type="entry name" value="P-loop_NTPase"/>
</dbReference>
<organism evidence="1 2">
    <name type="scientific">Algoriphagus aestuariicola</name>
    <dbReference type="NCBI Taxonomy" id="1852016"/>
    <lineage>
        <taxon>Bacteria</taxon>
        <taxon>Pseudomonadati</taxon>
        <taxon>Bacteroidota</taxon>
        <taxon>Cytophagia</taxon>
        <taxon>Cytophagales</taxon>
        <taxon>Cyclobacteriaceae</taxon>
        <taxon>Algoriphagus</taxon>
    </lineage>
</organism>
<comment type="caution">
    <text evidence="1">The sequence shown here is derived from an EMBL/GenBank/DDBJ whole genome shotgun (WGS) entry which is preliminary data.</text>
</comment>
<dbReference type="PANTHER" id="PTHR10704">
    <property type="entry name" value="CARBOHYDRATE SULFOTRANSFERASE"/>
    <property type="match status" value="1"/>
</dbReference>
<dbReference type="EMBL" id="JAFKCW010000003">
    <property type="protein sequence ID" value="MBN7801925.1"/>
    <property type="molecule type" value="Genomic_DNA"/>
</dbReference>
<dbReference type="InterPro" id="IPR051135">
    <property type="entry name" value="Gal/GlcNAc/GalNAc_ST"/>
</dbReference>
<dbReference type="Gene3D" id="3.40.50.300">
    <property type="entry name" value="P-loop containing nucleotide triphosphate hydrolases"/>
    <property type="match status" value="1"/>
</dbReference>